<proteinExistence type="predicted"/>
<dbReference type="AlphaFoldDB" id="A0A2C5YWF3"/>
<organism evidence="1 2">
    <name type="scientific">Ophiocordyceps australis</name>
    <dbReference type="NCBI Taxonomy" id="1399860"/>
    <lineage>
        <taxon>Eukaryota</taxon>
        <taxon>Fungi</taxon>
        <taxon>Dikarya</taxon>
        <taxon>Ascomycota</taxon>
        <taxon>Pezizomycotina</taxon>
        <taxon>Sordariomycetes</taxon>
        <taxon>Hypocreomycetidae</taxon>
        <taxon>Hypocreales</taxon>
        <taxon>Ophiocordycipitaceae</taxon>
        <taxon>Ophiocordyceps</taxon>
    </lineage>
</organism>
<evidence type="ECO:0000313" key="2">
    <source>
        <dbReference type="Proteomes" id="UP000224854"/>
    </source>
</evidence>
<evidence type="ECO:0000313" key="1">
    <source>
        <dbReference type="EMBL" id="PHH71850.1"/>
    </source>
</evidence>
<keyword evidence="2" id="KW-1185">Reference proteome</keyword>
<dbReference type="Proteomes" id="UP000224854">
    <property type="component" value="Unassembled WGS sequence"/>
</dbReference>
<comment type="caution">
    <text evidence="1">The sequence shown here is derived from an EMBL/GenBank/DDBJ whole genome shotgun (WGS) entry which is preliminary data.</text>
</comment>
<gene>
    <name evidence="1" type="ORF">CDD82_6299</name>
</gene>
<protein>
    <submittedName>
        <fullName evidence="1">Uncharacterized protein</fullName>
    </submittedName>
</protein>
<name>A0A2C5YWF3_9HYPO</name>
<accession>A0A2C5YWF3</accession>
<dbReference type="EMBL" id="NJEU01000638">
    <property type="protein sequence ID" value="PHH71850.1"/>
    <property type="molecule type" value="Genomic_DNA"/>
</dbReference>
<sequence length="89" mass="9115">MFGHSTGADDVEAAAAVAGEVAAEEADEVPKVLVPERMLMTPVSVEKPSGSITNTLGALVTLGSATEWWNARDIVRAAAYDTNAIGTAA</sequence>
<reference evidence="1 2" key="1">
    <citation type="submission" date="2017-06" db="EMBL/GenBank/DDBJ databases">
        <title>Ant-infecting Ophiocordyceps genomes reveal a high diversity of potential behavioral manipulation genes and a possible major role for enterotoxins.</title>
        <authorList>
            <person name="De Bekker C."/>
            <person name="Evans H.C."/>
            <person name="Brachmann A."/>
            <person name="Hughes D.P."/>
        </authorList>
    </citation>
    <scope>NUCLEOTIDE SEQUENCE [LARGE SCALE GENOMIC DNA]</scope>
    <source>
        <strain evidence="1 2">1348a</strain>
    </source>
</reference>